<dbReference type="AlphaFoldDB" id="A0AAP0LAR1"/>
<keyword evidence="2" id="KW-1185">Reference proteome</keyword>
<dbReference type="EMBL" id="JBBNAG010000001">
    <property type="protein sequence ID" value="KAK9166983.1"/>
    <property type="molecule type" value="Genomic_DNA"/>
</dbReference>
<gene>
    <name evidence="1" type="ORF">Scep_002174</name>
</gene>
<accession>A0AAP0LAR1</accession>
<organism evidence="1 2">
    <name type="scientific">Stephania cephalantha</name>
    <dbReference type="NCBI Taxonomy" id="152367"/>
    <lineage>
        <taxon>Eukaryota</taxon>
        <taxon>Viridiplantae</taxon>
        <taxon>Streptophyta</taxon>
        <taxon>Embryophyta</taxon>
        <taxon>Tracheophyta</taxon>
        <taxon>Spermatophyta</taxon>
        <taxon>Magnoliopsida</taxon>
        <taxon>Ranunculales</taxon>
        <taxon>Menispermaceae</taxon>
        <taxon>Menispermoideae</taxon>
        <taxon>Cissampelideae</taxon>
        <taxon>Stephania</taxon>
    </lineage>
</organism>
<dbReference type="Proteomes" id="UP001419268">
    <property type="component" value="Unassembled WGS sequence"/>
</dbReference>
<protein>
    <submittedName>
        <fullName evidence="1">Uncharacterized protein</fullName>
    </submittedName>
</protein>
<reference evidence="1 2" key="1">
    <citation type="submission" date="2024-01" db="EMBL/GenBank/DDBJ databases">
        <title>Genome assemblies of Stephania.</title>
        <authorList>
            <person name="Yang L."/>
        </authorList>
    </citation>
    <scope>NUCLEOTIDE SEQUENCE [LARGE SCALE GENOMIC DNA]</scope>
    <source>
        <strain evidence="1">JXDWG</strain>
        <tissue evidence="1">Leaf</tissue>
    </source>
</reference>
<sequence>MLMYVRGYLDELLVEMTSLDVNLSRVKHQRKRMNLLDVIQCKTSYLNNLNRMYKHIDQLDKEYVRFASPSNNVNVTAGIDLHDDFSSSHGDL</sequence>
<proteinExistence type="predicted"/>
<comment type="caution">
    <text evidence="1">The sequence shown here is derived from an EMBL/GenBank/DDBJ whole genome shotgun (WGS) entry which is preliminary data.</text>
</comment>
<evidence type="ECO:0000313" key="2">
    <source>
        <dbReference type="Proteomes" id="UP001419268"/>
    </source>
</evidence>
<evidence type="ECO:0000313" key="1">
    <source>
        <dbReference type="EMBL" id="KAK9166983.1"/>
    </source>
</evidence>
<name>A0AAP0LAR1_9MAGN</name>